<dbReference type="HAMAP" id="MF_00951">
    <property type="entry name" value="RfaH"/>
    <property type="match status" value="1"/>
</dbReference>
<dbReference type="InterPro" id="IPR010215">
    <property type="entry name" value="Transcription_antiterm_RfaH"/>
</dbReference>
<dbReference type="Proteomes" id="UP000771797">
    <property type="component" value="Unassembled WGS sequence"/>
</dbReference>
<name>A0ABQ6Y323_9GAMM</name>
<evidence type="ECO:0000259" key="5">
    <source>
        <dbReference type="SMART" id="SM00738"/>
    </source>
</evidence>
<keyword evidence="7" id="KW-1185">Reference proteome</keyword>
<dbReference type="Gene3D" id="3.30.70.940">
    <property type="entry name" value="NusG, N-terminal domain"/>
    <property type="match status" value="1"/>
</dbReference>
<keyword evidence="1 4" id="KW-0889">Transcription antitermination</keyword>
<dbReference type="NCBIfam" id="TIGR01955">
    <property type="entry name" value="RfaH"/>
    <property type="match status" value="1"/>
</dbReference>
<evidence type="ECO:0000256" key="2">
    <source>
        <dbReference type="ARBA" id="ARBA00023015"/>
    </source>
</evidence>
<gene>
    <name evidence="4" type="primary">rfaH</name>
    <name evidence="6" type="ORF">A6D6_04146</name>
</gene>
<dbReference type="SUPFAM" id="SSF50104">
    <property type="entry name" value="Translation proteins SH3-like domain"/>
    <property type="match status" value="1"/>
</dbReference>
<dbReference type="Pfam" id="PF02357">
    <property type="entry name" value="NusG"/>
    <property type="match status" value="1"/>
</dbReference>
<dbReference type="InterPro" id="IPR008991">
    <property type="entry name" value="Translation_prot_SH3-like_sf"/>
</dbReference>
<dbReference type="NCBIfam" id="NF006534">
    <property type="entry name" value="PRK09014.1"/>
    <property type="match status" value="1"/>
</dbReference>
<dbReference type="PANTHER" id="PTHR30265">
    <property type="entry name" value="RHO-INTERACTING TRANSCRIPTION TERMINATION FACTOR NUSG"/>
    <property type="match status" value="1"/>
</dbReference>
<dbReference type="RefSeq" id="WP_236564201.1">
    <property type="nucleotide sequence ID" value="NZ_AQPF01000078.1"/>
</dbReference>
<comment type="function">
    <text evidence="4">Enhances distal genes transcription elongation in a specialized subset of operons that encode extracytoplasmic components.</text>
</comment>
<evidence type="ECO:0000256" key="1">
    <source>
        <dbReference type="ARBA" id="ARBA00022814"/>
    </source>
</evidence>
<accession>A0ABQ6Y323</accession>
<evidence type="ECO:0000256" key="3">
    <source>
        <dbReference type="ARBA" id="ARBA00023163"/>
    </source>
</evidence>
<reference evidence="6 7" key="1">
    <citation type="submission" date="2012-09" db="EMBL/GenBank/DDBJ databases">
        <title>Genome Sequence of alkane-degrading Bacterium Alcanivorax sp. 6-D-6.</title>
        <authorList>
            <person name="Lai Q."/>
            <person name="Shao Z."/>
        </authorList>
    </citation>
    <scope>NUCLEOTIDE SEQUENCE [LARGE SCALE GENOMIC DNA]</scope>
    <source>
        <strain evidence="6 7">6-D-6</strain>
    </source>
</reference>
<dbReference type="EMBL" id="AQPF01000078">
    <property type="protein sequence ID" value="KAF0802108.1"/>
    <property type="molecule type" value="Genomic_DNA"/>
</dbReference>
<comment type="similarity">
    <text evidence="4">Belongs to the RfaH family.</text>
</comment>
<proteinExistence type="inferred from homology"/>
<feature type="domain" description="NusG-like N-terminal" evidence="5">
    <location>
        <begin position="15"/>
        <end position="113"/>
    </location>
</feature>
<keyword evidence="2 4" id="KW-0805">Transcription regulation</keyword>
<keyword evidence="3 4" id="KW-0804">Transcription</keyword>
<comment type="caution">
    <text evidence="6">The sequence shown here is derived from an EMBL/GenBank/DDBJ whole genome shotgun (WGS) entry which is preliminary data.</text>
</comment>
<dbReference type="InterPro" id="IPR043425">
    <property type="entry name" value="NusG-like"/>
</dbReference>
<dbReference type="InterPro" id="IPR006645">
    <property type="entry name" value="NGN-like_dom"/>
</dbReference>
<dbReference type="CDD" id="cd09892">
    <property type="entry name" value="NGN_SP_RfaH"/>
    <property type="match status" value="1"/>
</dbReference>
<sequence length="174" mass="19990">MLDPSSSAMNTAASQNAWYVVQCRANQNYRARENLENQGFTCFLPELSVERLRAGRRIQREEPLFPGYLFIRLDRAGGWHTVRSTRGVQKLVTFGNQPVPVPDQVVEELQTRTESQHQEQAFAPGDTLRIENGPFKDLEAVFQRFDGQERVIVLMGMLHKQHQLILSIKDVSRH</sequence>
<comment type="subunit">
    <text evidence="4">Interacts with both the nontemplate DNA and the RNA polymerase (RNAP).</text>
</comment>
<protein>
    <recommendedName>
        <fullName evidence="4">Transcription antitermination protein RfaH</fullName>
    </recommendedName>
</protein>
<dbReference type="SMART" id="SM00738">
    <property type="entry name" value="NGN"/>
    <property type="match status" value="1"/>
</dbReference>
<organism evidence="6 7">
    <name type="scientific">Alcanivorax xiamenensis</name>
    <dbReference type="NCBI Taxonomy" id="1177156"/>
    <lineage>
        <taxon>Bacteria</taxon>
        <taxon>Pseudomonadati</taxon>
        <taxon>Pseudomonadota</taxon>
        <taxon>Gammaproteobacteria</taxon>
        <taxon>Oceanospirillales</taxon>
        <taxon>Alcanivoracaceae</taxon>
        <taxon>Alcanivorax</taxon>
    </lineage>
</organism>
<evidence type="ECO:0000313" key="6">
    <source>
        <dbReference type="EMBL" id="KAF0802108.1"/>
    </source>
</evidence>
<keyword evidence="4" id="KW-0238">DNA-binding</keyword>
<evidence type="ECO:0000313" key="7">
    <source>
        <dbReference type="Proteomes" id="UP000771797"/>
    </source>
</evidence>
<evidence type="ECO:0000256" key="4">
    <source>
        <dbReference type="HAMAP-Rule" id="MF_00951"/>
    </source>
</evidence>
<dbReference type="InterPro" id="IPR036735">
    <property type="entry name" value="NGN_dom_sf"/>
</dbReference>
<dbReference type="PANTHER" id="PTHR30265:SF7">
    <property type="entry name" value="TRANSCRIPTION ANTITERMINATION PROTEIN RFAH"/>
    <property type="match status" value="1"/>
</dbReference>
<dbReference type="SUPFAM" id="SSF82679">
    <property type="entry name" value="N-utilization substance G protein NusG, N-terminal domain"/>
    <property type="match status" value="1"/>
</dbReference>